<protein>
    <submittedName>
        <fullName evidence="1">Uncharacterized protein</fullName>
    </submittedName>
</protein>
<proteinExistence type="predicted"/>
<dbReference type="EMBL" id="GGEC01055018">
    <property type="protein sequence ID" value="MBX35502.1"/>
    <property type="molecule type" value="Transcribed_RNA"/>
</dbReference>
<sequence>MSWMRCKANANRRHKPLHVPLATLPLTTGSLMPRGLEGSWLIDNLPRGHG</sequence>
<organism evidence="1">
    <name type="scientific">Rhizophora mucronata</name>
    <name type="common">Asiatic mangrove</name>
    <dbReference type="NCBI Taxonomy" id="61149"/>
    <lineage>
        <taxon>Eukaryota</taxon>
        <taxon>Viridiplantae</taxon>
        <taxon>Streptophyta</taxon>
        <taxon>Embryophyta</taxon>
        <taxon>Tracheophyta</taxon>
        <taxon>Spermatophyta</taxon>
        <taxon>Magnoliopsida</taxon>
        <taxon>eudicotyledons</taxon>
        <taxon>Gunneridae</taxon>
        <taxon>Pentapetalae</taxon>
        <taxon>rosids</taxon>
        <taxon>fabids</taxon>
        <taxon>Malpighiales</taxon>
        <taxon>Rhizophoraceae</taxon>
        <taxon>Rhizophora</taxon>
    </lineage>
</organism>
<name>A0A2P2MZ43_RHIMU</name>
<evidence type="ECO:0000313" key="1">
    <source>
        <dbReference type="EMBL" id="MBX35502.1"/>
    </source>
</evidence>
<reference evidence="1" key="1">
    <citation type="submission" date="2018-02" db="EMBL/GenBank/DDBJ databases">
        <title>Rhizophora mucronata_Transcriptome.</title>
        <authorList>
            <person name="Meera S.P."/>
            <person name="Sreeshan A."/>
            <person name="Augustine A."/>
        </authorList>
    </citation>
    <scope>NUCLEOTIDE SEQUENCE</scope>
    <source>
        <tissue evidence="1">Leaf</tissue>
    </source>
</reference>
<accession>A0A2P2MZ43</accession>
<dbReference type="AlphaFoldDB" id="A0A2P2MZ43"/>